<dbReference type="EMBL" id="WNJL01000036">
    <property type="protein sequence ID" value="NDU43110.1"/>
    <property type="molecule type" value="Genomic_DNA"/>
</dbReference>
<gene>
    <name evidence="1" type="ORF">GL267_10815</name>
</gene>
<dbReference type="RefSeq" id="WP_163098344.1">
    <property type="nucleotide sequence ID" value="NZ_CP127523.1"/>
</dbReference>
<protein>
    <submittedName>
        <fullName evidence="1">Uncharacterized protein</fullName>
    </submittedName>
</protein>
<organism evidence="1">
    <name type="scientific">Acidithiobacillus ferrianus</name>
    <dbReference type="NCBI Taxonomy" id="2678518"/>
    <lineage>
        <taxon>Bacteria</taxon>
        <taxon>Pseudomonadati</taxon>
        <taxon>Pseudomonadota</taxon>
        <taxon>Acidithiobacillia</taxon>
        <taxon>Acidithiobacillales</taxon>
        <taxon>Acidithiobacillaceae</taxon>
        <taxon>Acidithiobacillus</taxon>
    </lineage>
</organism>
<name>A0A845UEV3_9PROT</name>
<evidence type="ECO:0000313" key="1">
    <source>
        <dbReference type="EMBL" id="NDU43110.1"/>
    </source>
</evidence>
<reference evidence="1" key="1">
    <citation type="submission" date="2019-11" db="EMBL/GenBank/DDBJ databases">
        <title>Acidithiobacillus ferrianus sp. nov.: a facultatively anaerobic and extremely acidophilic chemolithoautotroph.</title>
        <authorList>
            <person name="Norris P.R."/>
            <person name="Falagan C."/>
            <person name="Moya-Beltran A."/>
            <person name="Castro M."/>
            <person name="Quatrini R."/>
            <person name="Johnson D.B."/>
        </authorList>
    </citation>
    <scope>NUCLEOTIDE SEQUENCE [LARGE SCALE GENOMIC DNA]</scope>
    <source>
        <strain evidence="1">MG</strain>
    </source>
</reference>
<proteinExistence type="predicted"/>
<accession>A0A845UEV3</accession>
<dbReference type="AlphaFoldDB" id="A0A845UEV3"/>
<sequence length="568" mass="64615">MKWYEFGNGPLRALKVLLESPLDFDPVDYIDRTFGSNVGEVDPNTLHLAHFYNDVRKGLFPKISAVSFFLANSLNVDINNHRTAALPLSHELSKDVNISGKVSESLLVKTCDSVNMQIDRLLESFGVDGCSGKTLRSELNDFISFYFFSEALFFVLVGMAVVEFDDDRIIVKPESQERVKELHRKWFANYWEQLSSMASIAYFDLLPKGADKDKNFNQIISLFGQGLRDKIFSIPADELPGKLNRLESVQWISKICNLAALCMWCQLKNNMNCAPYELIEKLGISGSDIDQLMSLVKKRSQPDRVFSKNAKGVKIENSSITNQLRIIINDIANLISENKLNQLLGNFFEKEYVSEYFLRDELRDKYKVHPGILAHEIEGNDFKPDVDFILEDSRRNVFYFIQVKYLRIGGKAYISGDLEHLVSGKLSKGISQLVDAEKAMNCGKLWKPLNKRGLHNCNKDNSFFLLIHNVSNFDFCVWPSGIVSYEWNSVRNLFKDGEINFGHSKSSPSHWKHNQPLPVERPDDLINFLMNNGPAAQRGGASSLFETDNVVVRTRFGNTDFLCYGMGL</sequence>
<comment type="caution">
    <text evidence="1">The sequence shown here is derived from an EMBL/GenBank/DDBJ whole genome shotgun (WGS) entry which is preliminary data.</text>
</comment>